<comment type="subcellular location">
    <subcellularLocation>
        <location evidence="9">Cell inner membrane</location>
        <topology evidence="9">Single-pass type II membrane protein</topology>
    </subcellularLocation>
    <subcellularLocation>
        <location evidence="1">Membrane</location>
    </subcellularLocation>
    <text evidence="9">Localizes to the division septum.</text>
</comment>
<evidence type="ECO:0000256" key="3">
    <source>
        <dbReference type="ARBA" id="ARBA00022519"/>
    </source>
</evidence>
<evidence type="ECO:0000256" key="7">
    <source>
        <dbReference type="ARBA" id="ARBA00023136"/>
    </source>
</evidence>
<dbReference type="GO" id="GO:0043093">
    <property type="term" value="P:FtsZ-dependent cytokinesis"/>
    <property type="evidence" value="ECO:0007669"/>
    <property type="project" value="UniProtKB-UniRule"/>
</dbReference>
<evidence type="ECO:0000313" key="12">
    <source>
        <dbReference type="EMBL" id="QOD56868.1"/>
    </source>
</evidence>
<dbReference type="InterPro" id="IPR045335">
    <property type="entry name" value="FtsQ_C_sf"/>
</dbReference>
<sequence>MTAAVVKRISLKSPKTLLKRFGGLAFFISVIAFTIWLVTATKDWMTDANRLPLSQLVVQGDLKYLTKNDVREAILQMGHMGSFMTQNVDSLQHAVEEQPWVEQATVRKQWPDTIKTFVIERQPVAEWDGKYLVDEHGVVFKALASTIKDKTLVDLVGPEGSSEEMLAGLREMQPELQHAGFDVVKISLNKRRAWQILLSNGIQLKLGREARMERLERFIRLYPTIEKQGKGIEYIDLRYDTGAAVGWKMTSDQESPKRNESVR</sequence>
<accession>A0A1Q9H2U3</accession>
<keyword evidence="2 9" id="KW-1003">Cell membrane</keyword>
<evidence type="ECO:0000313" key="13">
    <source>
        <dbReference type="Proteomes" id="UP000218676"/>
    </source>
</evidence>
<dbReference type="HAMAP" id="MF_00911">
    <property type="entry name" value="FtsQ_subfam"/>
    <property type="match status" value="1"/>
</dbReference>
<dbReference type="AlphaFoldDB" id="A0A1Q9H2U3"/>
<dbReference type="GO" id="GO:0032153">
    <property type="term" value="C:cell division site"/>
    <property type="evidence" value="ECO:0007669"/>
    <property type="project" value="UniProtKB-UniRule"/>
</dbReference>
<evidence type="ECO:0000256" key="5">
    <source>
        <dbReference type="ARBA" id="ARBA00022692"/>
    </source>
</evidence>
<dbReference type="Proteomes" id="UP000516656">
    <property type="component" value="Chromosome 1"/>
</dbReference>
<dbReference type="EMBL" id="CP061854">
    <property type="protein sequence ID" value="QOD56868.1"/>
    <property type="molecule type" value="Genomic_DNA"/>
</dbReference>
<evidence type="ECO:0000313" key="14">
    <source>
        <dbReference type="Proteomes" id="UP000516656"/>
    </source>
</evidence>
<dbReference type="InterPro" id="IPR034746">
    <property type="entry name" value="POTRA"/>
</dbReference>
<keyword evidence="5 9" id="KW-0812">Transmembrane</keyword>
<dbReference type="Pfam" id="PF08478">
    <property type="entry name" value="POTRA_1"/>
    <property type="match status" value="1"/>
</dbReference>
<dbReference type="Proteomes" id="UP000218676">
    <property type="component" value="Chromosome 1"/>
</dbReference>
<protein>
    <recommendedName>
        <fullName evidence="9">Cell division protein FtsQ</fullName>
    </recommendedName>
</protein>
<reference evidence="13" key="2">
    <citation type="submission" date="2017-05" db="EMBL/GenBank/DDBJ databases">
        <title>Whole genome sequence of fish pathogenic bacteria, Photobacterium damselae subsp. piscicida, strain 91-197, isolated from hybrid striped bass (Morone sp.) in USA.</title>
        <authorList>
            <person name="Teru Y."/>
            <person name="Hikima J."/>
            <person name="Kono T."/>
            <person name="Sakai M."/>
            <person name="Takano T."/>
            <person name="Hawke J.P."/>
            <person name="Takeyama H."/>
            <person name="Aoki T."/>
        </authorList>
    </citation>
    <scope>NUCLEOTIDE SEQUENCE [LARGE SCALE GENOMIC DNA]</scope>
    <source>
        <strain evidence="13">91-197</strain>
    </source>
</reference>
<comment type="function">
    <text evidence="9">Essential cell division protein. May link together the upstream cell division proteins, which are predominantly cytoplasmic, with the downstream cell division proteins, which are predominantly periplasmic. May control correct divisome assembly.</text>
</comment>
<evidence type="ECO:0000313" key="11">
    <source>
        <dbReference type="EMBL" id="BAX54224.1"/>
    </source>
</evidence>
<keyword evidence="3 9" id="KW-0997">Cell inner membrane</keyword>
<comment type="subunit">
    <text evidence="9">Part of a complex composed of FtsB, FtsL and FtsQ.</text>
</comment>
<evidence type="ECO:0000256" key="9">
    <source>
        <dbReference type="HAMAP-Rule" id="MF_00911"/>
    </source>
</evidence>
<reference evidence="12 14" key="3">
    <citation type="submission" date="2020-09" db="EMBL/GenBank/DDBJ databases">
        <title>Complete, closed and curated genome sequences of Photobacterium damselae subsp. piscicida isolates from Australia indicate localised evolution and additional plasmid-borne pathogenicity mechanisms.</title>
        <authorList>
            <person name="Baseggio L."/>
            <person name="Silayeva O."/>
            <person name="Buller N."/>
            <person name="Landos M."/>
            <person name="Engelstaedter J."/>
            <person name="Barnes A.C."/>
        </authorList>
    </citation>
    <scope>NUCLEOTIDE SEQUENCE [LARGE SCALE GENOMIC DNA]</scope>
    <source>
        <strain evidence="12 14">AS-16-0540-1</strain>
    </source>
</reference>
<reference evidence="11" key="1">
    <citation type="journal article" date="2017" name="Genome Announc.">
        <title>Whole-Genome Sequence of Photobacterium damselae subsp. piscicida Strain 91-197, Isolated from Hybrid Striped Bass (Morone sp.) in the United States.</title>
        <authorList>
            <person name="Teru Y."/>
            <person name="Hikima J."/>
            <person name="Kono T."/>
            <person name="Sakai M."/>
            <person name="Takano T."/>
            <person name="Hawke J.P."/>
            <person name="Takeyama H."/>
            <person name="Aoki T."/>
        </authorList>
    </citation>
    <scope>NUCLEOTIDE SEQUENCE</scope>
    <source>
        <strain evidence="11">91-197</strain>
    </source>
</reference>
<dbReference type="Gene3D" id="3.10.20.310">
    <property type="entry name" value="membrane protein fhac"/>
    <property type="match status" value="1"/>
</dbReference>
<evidence type="ECO:0000256" key="8">
    <source>
        <dbReference type="ARBA" id="ARBA00023306"/>
    </source>
</evidence>
<keyword evidence="8 9" id="KW-0131">Cell cycle</keyword>
<evidence type="ECO:0000256" key="4">
    <source>
        <dbReference type="ARBA" id="ARBA00022618"/>
    </source>
</evidence>
<evidence type="ECO:0000256" key="6">
    <source>
        <dbReference type="ARBA" id="ARBA00022989"/>
    </source>
</evidence>
<dbReference type="InterPro" id="IPR026579">
    <property type="entry name" value="FtsQ"/>
</dbReference>
<dbReference type="PROSITE" id="PS51779">
    <property type="entry name" value="POTRA"/>
    <property type="match status" value="1"/>
</dbReference>
<dbReference type="GO" id="GO:0005886">
    <property type="term" value="C:plasma membrane"/>
    <property type="evidence" value="ECO:0007669"/>
    <property type="project" value="UniProtKB-SubCell"/>
</dbReference>
<dbReference type="EMBL" id="AP018045">
    <property type="protein sequence ID" value="BAX54224.1"/>
    <property type="molecule type" value="Genomic_DNA"/>
</dbReference>
<keyword evidence="4 9" id="KW-0132">Cell division</keyword>
<evidence type="ECO:0000259" key="10">
    <source>
        <dbReference type="PROSITE" id="PS51779"/>
    </source>
</evidence>
<dbReference type="InterPro" id="IPR005548">
    <property type="entry name" value="Cell_div_FtsQ/DivIB_C"/>
</dbReference>
<dbReference type="Pfam" id="PF03799">
    <property type="entry name" value="FtsQ_DivIB_C"/>
    <property type="match status" value="1"/>
</dbReference>
<name>A0A1Q9H2U3_PHODP</name>
<evidence type="ECO:0000256" key="2">
    <source>
        <dbReference type="ARBA" id="ARBA00022475"/>
    </source>
</evidence>
<evidence type="ECO:0000256" key="1">
    <source>
        <dbReference type="ARBA" id="ARBA00004370"/>
    </source>
</evidence>
<dbReference type="PANTHER" id="PTHR35851">
    <property type="entry name" value="CELL DIVISION PROTEIN FTSQ"/>
    <property type="match status" value="1"/>
</dbReference>
<feature type="transmembrane region" description="Helical" evidence="9">
    <location>
        <begin position="21"/>
        <end position="39"/>
    </location>
</feature>
<comment type="similarity">
    <text evidence="9">Belongs to the FtsQ/DivIB family. FtsQ subfamily.</text>
</comment>
<organism evidence="12 14">
    <name type="scientific">Photobacterium damsela subsp. piscicida</name>
    <name type="common">Pasteurella piscicida</name>
    <dbReference type="NCBI Taxonomy" id="38294"/>
    <lineage>
        <taxon>Bacteria</taxon>
        <taxon>Pseudomonadati</taxon>
        <taxon>Pseudomonadota</taxon>
        <taxon>Gammaproteobacteria</taxon>
        <taxon>Vibrionales</taxon>
        <taxon>Vibrionaceae</taxon>
        <taxon>Photobacterium</taxon>
    </lineage>
</organism>
<dbReference type="Gene3D" id="3.40.50.11690">
    <property type="entry name" value="Cell division protein FtsQ/DivIB"/>
    <property type="match status" value="1"/>
</dbReference>
<feature type="domain" description="POTRA" evidence="10">
    <location>
        <begin position="51"/>
        <end position="121"/>
    </location>
</feature>
<keyword evidence="6 9" id="KW-1133">Transmembrane helix</keyword>
<proteinExistence type="inferred from homology"/>
<dbReference type="RefSeq" id="WP_044174324.1">
    <property type="nucleotide sequence ID" value="NZ_AP018045.1"/>
</dbReference>
<keyword evidence="7 9" id="KW-0472">Membrane</keyword>
<dbReference type="GO" id="GO:0090529">
    <property type="term" value="P:cell septum assembly"/>
    <property type="evidence" value="ECO:0007669"/>
    <property type="project" value="InterPro"/>
</dbReference>
<dbReference type="PANTHER" id="PTHR35851:SF1">
    <property type="entry name" value="CELL DIVISION PROTEIN FTSQ"/>
    <property type="match status" value="1"/>
</dbReference>
<dbReference type="InterPro" id="IPR013685">
    <property type="entry name" value="POTRA_FtsQ_type"/>
</dbReference>
<gene>
    <name evidence="9" type="primary">ftsQ</name>
    <name evidence="12" type="ORF">IC627_01975</name>
    <name evidence="11" type="ORF">PDPUS_1_02850</name>
</gene>